<evidence type="ECO:0008006" key="5">
    <source>
        <dbReference type="Google" id="ProtNLM"/>
    </source>
</evidence>
<accession>A0A1N6F6A4</accession>
<name>A0A1N6F6A4_9MICO</name>
<dbReference type="STRING" id="232089.SAMN05443544_1784"/>
<evidence type="ECO:0000313" key="3">
    <source>
        <dbReference type="EMBL" id="SIN90813.1"/>
    </source>
</evidence>
<dbReference type="EMBL" id="FSRJ01000002">
    <property type="protein sequence ID" value="SIN90813.1"/>
    <property type="molecule type" value="Genomic_DNA"/>
</dbReference>
<sequence>MTLPELIRSMIRRWPIVVAGAICTVALGYLAVSDDGVSYARTEVVFLAPTSELNPNSLKTTSEDLIITAGVVSKAISGPGKVTKFADPSVTLVGLGVRDGWAVRLPDTGGQWASNFSSQSLIVEVVARDREAALAKQHELVDRIELELASLQRDAGVDPVNDITVSVVPESGVVRDLNGSSIRALAVIGVLGVSATTACVLLVEHRARRRVGPAGANGPEPATTGVAGVGAVQ</sequence>
<evidence type="ECO:0000313" key="4">
    <source>
        <dbReference type="Proteomes" id="UP000184699"/>
    </source>
</evidence>
<keyword evidence="4" id="KW-1185">Reference proteome</keyword>
<evidence type="ECO:0000256" key="2">
    <source>
        <dbReference type="SAM" id="Phobius"/>
    </source>
</evidence>
<keyword evidence="2" id="KW-0472">Membrane</keyword>
<proteinExistence type="predicted"/>
<dbReference type="Proteomes" id="UP000184699">
    <property type="component" value="Unassembled WGS sequence"/>
</dbReference>
<feature type="transmembrane region" description="Helical" evidence="2">
    <location>
        <begin position="182"/>
        <end position="203"/>
    </location>
</feature>
<evidence type="ECO:0000256" key="1">
    <source>
        <dbReference type="SAM" id="MobiDB-lite"/>
    </source>
</evidence>
<gene>
    <name evidence="3" type="ORF">SAMN05443544_1784</name>
</gene>
<keyword evidence="2" id="KW-0812">Transmembrane</keyword>
<protein>
    <recommendedName>
        <fullName evidence="5">Chain length determinant protein</fullName>
    </recommendedName>
</protein>
<reference evidence="4" key="1">
    <citation type="submission" date="2016-11" db="EMBL/GenBank/DDBJ databases">
        <authorList>
            <person name="Varghese N."/>
            <person name="Submissions S."/>
        </authorList>
    </citation>
    <scope>NUCLEOTIDE SEQUENCE [LARGE SCALE GENOMIC DNA]</scope>
    <source>
        <strain evidence="4">DSM 8595</strain>
    </source>
</reference>
<dbReference type="RefSeq" id="WP_074259963.1">
    <property type="nucleotide sequence ID" value="NZ_FSRJ01000002.1"/>
</dbReference>
<feature type="transmembrane region" description="Helical" evidence="2">
    <location>
        <begin position="12"/>
        <end position="32"/>
    </location>
</feature>
<feature type="region of interest" description="Disordered" evidence="1">
    <location>
        <begin position="211"/>
        <end position="233"/>
    </location>
</feature>
<dbReference type="AlphaFoldDB" id="A0A1N6F6A4"/>
<organism evidence="3 4">
    <name type="scientific">Agromyces cerinus subsp. cerinus</name>
    <dbReference type="NCBI Taxonomy" id="232089"/>
    <lineage>
        <taxon>Bacteria</taxon>
        <taxon>Bacillati</taxon>
        <taxon>Actinomycetota</taxon>
        <taxon>Actinomycetes</taxon>
        <taxon>Micrococcales</taxon>
        <taxon>Microbacteriaceae</taxon>
        <taxon>Agromyces</taxon>
    </lineage>
</organism>
<keyword evidence="2" id="KW-1133">Transmembrane helix</keyword>